<dbReference type="Proteomes" id="UP000192532">
    <property type="component" value="Unassembled WGS sequence"/>
</dbReference>
<dbReference type="RefSeq" id="WP_084868877.1">
    <property type="nucleotide sequence ID" value="NZ_LNVH01000009.1"/>
</dbReference>
<name>A0A1X0WXY1_STROR</name>
<evidence type="ECO:0000256" key="1">
    <source>
        <dbReference type="SAM" id="Coils"/>
    </source>
</evidence>
<protein>
    <submittedName>
        <fullName evidence="2">DNA repair protein</fullName>
    </submittedName>
</protein>
<sequence length="95" mass="11058">MNISLKELRKLKRADLMELLVSQAEEIEHLQNRVLELEDQLNDRNILIAKAGSIAEASLEINKIFEVAQKTADQYLKNIHRLAEQQNKNEKNYVE</sequence>
<evidence type="ECO:0000313" key="3">
    <source>
        <dbReference type="Proteomes" id="UP000192532"/>
    </source>
</evidence>
<evidence type="ECO:0000313" key="2">
    <source>
        <dbReference type="EMBL" id="ORJ31616.1"/>
    </source>
</evidence>
<keyword evidence="1" id="KW-0175">Coiled coil</keyword>
<gene>
    <name evidence="2" type="ORF">ATE37_09420</name>
</gene>
<reference evidence="2 3" key="1">
    <citation type="journal article" date="2016" name="PLoS ONE">
        <title>Comparative Genomics Analysis of Streptococcus tigurinus Strains Identifies Genetic Elements Specifically and Uniquely Present in Highly Virulent Strains.</title>
        <authorList>
            <person name="Diene S.M."/>
            <person name="Francois P."/>
            <person name="Zbinden A."/>
            <person name="Entenza J.M."/>
            <person name="Resch G."/>
        </authorList>
    </citation>
    <scope>NUCLEOTIDE SEQUENCE [LARGE SCALE GENOMIC DNA]</scope>
    <source>
        <strain evidence="2 3">859</strain>
    </source>
</reference>
<comment type="caution">
    <text evidence="2">The sequence shown here is derived from an EMBL/GenBank/DDBJ whole genome shotgun (WGS) entry which is preliminary data.</text>
</comment>
<dbReference type="EMBL" id="LNVH01000009">
    <property type="protein sequence ID" value="ORJ31616.1"/>
    <property type="molecule type" value="Genomic_DNA"/>
</dbReference>
<organism evidence="2 3">
    <name type="scientific">Streptococcus oralis subsp. tigurinus</name>
    <dbReference type="NCBI Taxonomy" id="1077464"/>
    <lineage>
        <taxon>Bacteria</taxon>
        <taxon>Bacillati</taxon>
        <taxon>Bacillota</taxon>
        <taxon>Bacilli</taxon>
        <taxon>Lactobacillales</taxon>
        <taxon>Streptococcaceae</taxon>
        <taxon>Streptococcus</taxon>
    </lineage>
</organism>
<accession>A0A1X0WXY1</accession>
<proteinExistence type="predicted"/>
<dbReference type="AlphaFoldDB" id="A0A1X0WXY1"/>
<feature type="coiled-coil region" evidence="1">
    <location>
        <begin position="13"/>
        <end position="85"/>
    </location>
</feature>